<evidence type="ECO:0000313" key="1">
    <source>
        <dbReference type="EMBL" id="KAH9828798.1"/>
    </source>
</evidence>
<reference evidence="1 2" key="1">
    <citation type="journal article" date="2021" name="Environ. Microbiol.">
        <title>Gene family expansions and transcriptome signatures uncover fungal adaptations to wood decay.</title>
        <authorList>
            <person name="Hage H."/>
            <person name="Miyauchi S."/>
            <person name="Viragh M."/>
            <person name="Drula E."/>
            <person name="Min B."/>
            <person name="Chaduli D."/>
            <person name="Navarro D."/>
            <person name="Favel A."/>
            <person name="Norest M."/>
            <person name="Lesage-Meessen L."/>
            <person name="Balint B."/>
            <person name="Merenyi Z."/>
            <person name="de Eugenio L."/>
            <person name="Morin E."/>
            <person name="Martinez A.T."/>
            <person name="Baldrian P."/>
            <person name="Stursova M."/>
            <person name="Martinez M.J."/>
            <person name="Novotny C."/>
            <person name="Magnuson J.K."/>
            <person name="Spatafora J.W."/>
            <person name="Maurice S."/>
            <person name="Pangilinan J."/>
            <person name="Andreopoulos W."/>
            <person name="LaButti K."/>
            <person name="Hundley H."/>
            <person name="Na H."/>
            <person name="Kuo A."/>
            <person name="Barry K."/>
            <person name="Lipzen A."/>
            <person name="Henrissat B."/>
            <person name="Riley R."/>
            <person name="Ahrendt S."/>
            <person name="Nagy L.G."/>
            <person name="Grigoriev I.V."/>
            <person name="Martin F."/>
            <person name="Rosso M.N."/>
        </authorList>
    </citation>
    <scope>NUCLEOTIDE SEQUENCE [LARGE SCALE GENOMIC DNA]</scope>
    <source>
        <strain evidence="1 2">CIRM-BRFM 1785</strain>
    </source>
</reference>
<organism evidence="1 2">
    <name type="scientific">Rhodofomes roseus</name>
    <dbReference type="NCBI Taxonomy" id="34475"/>
    <lineage>
        <taxon>Eukaryota</taxon>
        <taxon>Fungi</taxon>
        <taxon>Dikarya</taxon>
        <taxon>Basidiomycota</taxon>
        <taxon>Agaricomycotina</taxon>
        <taxon>Agaricomycetes</taxon>
        <taxon>Polyporales</taxon>
        <taxon>Rhodofomes</taxon>
    </lineage>
</organism>
<proteinExistence type="predicted"/>
<sequence>MGGSTSLLAWPKVHTYARCIRCPCWIRLLIPFSFSTLQLARVRAAAYIPFVFFVSHPIYVELPVVSPLPSPISSNLSVSHLSYSIVPLVSSLSSGTVPR</sequence>
<dbReference type="RefSeq" id="XP_047772439.1">
    <property type="nucleotide sequence ID" value="XM_047925424.1"/>
</dbReference>
<keyword evidence="2" id="KW-1185">Reference proteome</keyword>
<dbReference type="EMBL" id="JADCUA010000047">
    <property type="protein sequence ID" value="KAH9828798.1"/>
    <property type="molecule type" value="Genomic_DNA"/>
</dbReference>
<accession>A0ABQ8JXH6</accession>
<evidence type="ECO:0000313" key="2">
    <source>
        <dbReference type="Proteomes" id="UP000814176"/>
    </source>
</evidence>
<comment type="caution">
    <text evidence="1">The sequence shown here is derived from an EMBL/GenBank/DDBJ whole genome shotgun (WGS) entry which is preliminary data.</text>
</comment>
<dbReference type="Proteomes" id="UP000814176">
    <property type="component" value="Unassembled WGS sequence"/>
</dbReference>
<gene>
    <name evidence="1" type="ORF">C8Q71DRAFT_792630</name>
</gene>
<dbReference type="GeneID" id="72006156"/>
<protein>
    <submittedName>
        <fullName evidence="1">Uncharacterized protein</fullName>
    </submittedName>
</protein>
<name>A0ABQ8JXH6_9APHY</name>